<reference evidence="1" key="2">
    <citation type="submission" date="2021-12" db="EMBL/GenBank/DDBJ databases">
        <title>Resequencing data analysis of finger millet.</title>
        <authorList>
            <person name="Hatakeyama M."/>
            <person name="Aluri S."/>
            <person name="Balachadran M.T."/>
            <person name="Sivarajan S.R."/>
            <person name="Poveda L."/>
            <person name="Shimizu-Inatsugi R."/>
            <person name="Schlapbach R."/>
            <person name="Sreeman S.M."/>
            <person name="Shimizu K.K."/>
        </authorList>
    </citation>
    <scope>NUCLEOTIDE SEQUENCE</scope>
</reference>
<evidence type="ECO:0000313" key="2">
    <source>
        <dbReference type="Proteomes" id="UP001054889"/>
    </source>
</evidence>
<sequence length="105" mass="12187">MVARQVWCNVFSSLNLPALVPQLAERSFANWWRRAVRRVPKERKKGINSLIILVAWIIWKHRNKCVFEHLSPSVTSILRELKDEHSLWCMARAKKLENLGLAGGL</sequence>
<dbReference type="Proteomes" id="UP001054889">
    <property type="component" value="Unassembled WGS sequence"/>
</dbReference>
<dbReference type="EMBL" id="BQKI01000011">
    <property type="protein sequence ID" value="GJN04629.1"/>
    <property type="molecule type" value="Genomic_DNA"/>
</dbReference>
<proteinExistence type="predicted"/>
<protein>
    <recommendedName>
        <fullName evidence="3">Reverse transcriptase zinc-binding domain-containing protein</fullName>
    </recommendedName>
</protein>
<gene>
    <name evidence="1" type="primary">ga22193</name>
    <name evidence="1" type="ORF">PR202_ga22193</name>
</gene>
<accession>A0AAV5D1Y0</accession>
<organism evidence="1 2">
    <name type="scientific">Eleusine coracana subsp. coracana</name>
    <dbReference type="NCBI Taxonomy" id="191504"/>
    <lineage>
        <taxon>Eukaryota</taxon>
        <taxon>Viridiplantae</taxon>
        <taxon>Streptophyta</taxon>
        <taxon>Embryophyta</taxon>
        <taxon>Tracheophyta</taxon>
        <taxon>Spermatophyta</taxon>
        <taxon>Magnoliopsida</taxon>
        <taxon>Liliopsida</taxon>
        <taxon>Poales</taxon>
        <taxon>Poaceae</taxon>
        <taxon>PACMAD clade</taxon>
        <taxon>Chloridoideae</taxon>
        <taxon>Cynodonteae</taxon>
        <taxon>Eleusininae</taxon>
        <taxon>Eleusine</taxon>
    </lineage>
</organism>
<keyword evidence="2" id="KW-1185">Reference proteome</keyword>
<dbReference type="AlphaFoldDB" id="A0AAV5D1Y0"/>
<reference evidence="1" key="1">
    <citation type="journal article" date="2018" name="DNA Res.">
        <title>Multiple hybrid de novo genome assembly of finger millet, an orphan allotetraploid crop.</title>
        <authorList>
            <person name="Hatakeyama M."/>
            <person name="Aluri S."/>
            <person name="Balachadran M.T."/>
            <person name="Sivarajan S.R."/>
            <person name="Patrignani A."/>
            <person name="Gruter S."/>
            <person name="Poveda L."/>
            <person name="Shimizu-Inatsugi R."/>
            <person name="Baeten J."/>
            <person name="Francoijs K.J."/>
            <person name="Nataraja K.N."/>
            <person name="Reddy Y.A.N."/>
            <person name="Phadnis S."/>
            <person name="Ravikumar R.L."/>
            <person name="Schlapbach R."/>
            <person name="Sreeman S.M."/>
            <person name="Shimizu K.K."/>
        </authorList>
    </citation>
    <scope>NUCLEOTIDE SEQUENCE</scope>
</reference>
<evidence type="ECO:0008006" key="3">
    <source>
        <dbReference type="Google" id="ProtNLM"/>
    </source>
</evidence>
<comment type="caution">
    <text evidence="1">The sequence shown here is derived from an EMBL/GenBank/DDBJ whole genome shotgun (WGS) entry which is preliminary data.</text>
</comment>
<name>A0AAV5D1Y0_ELECO</name>
<evidence type="ECO:0000313" key="1">
    <source>
        <dbReference type="EMBL" id="GJN04629.1"/>
    </source>
</evidence>